<name>A0ABT9PCK7_9ACTN</name>
<dbReference type="SMART" id="SM00388">
    <property type="entry name" value="HisKA"/>
    <property type="match status" value="1"/>
</dbReference>
<dbReference type="InterPro" id="IPR005467">
    <property type="entry name" value="His_kinase_dom"/>
</dbReference>
<dbReference type="CDD" id="cd06225">
    <property type="entry name" value="HAMP"/>
    <property type="match status" value="1"/>
</dbReference>
<accession>A0ABT9PCK7</accession>
<evidence type="ECO:0000256" key="10">
    <source>
        <dbReference type="ARBA" id="ARBA00022840"/>
    </source>
</evidence>
<keyword evidence="11 13" id="KW-1133">Transmembrane helix</keyword>
<keyword evidence="5" id="KW-0597">Phosphoprotein</keyword>
<dbReference type="GO" id="GO:0004673">
    <property type="term" value="F:protein histidine kinase activity"/>
    <property type="evidence" value="ECO:0007669"/>
    <property type="project" value="UniProtKB-EC"/>
</dbReference>
<dbReference type="InterPro" id="IPR036890">
    <property type="entry name" value="HATPase_C_sf"/>
</dbReference>
<dbReference type="Proteomes" id="UP001235712">
    <property type="component" value="Unassembled WGS sequence"/>
</dbReference>
<dbReference type="SUPFAM" id="SSF158472">
    <property type="entry name" value="HAMP domain-like"/>
    <property type="match status" value="1"/>
</dbReference>
<evidence type="ECO:0000256" key="4">
    <source>
        <dbReference type="ARBA" id="ARBA00022475"/>
    </source>
</evidence>
<sequence length="362" mass="39188">MIGKPPRQPGLGIRMKLTLSYVGLLVFAGMVLFAVVLVLLHYVPEGHLTVVETGAFAPRRIDLMRQAVKLAVWGTIFLAFAGFAAGWLLAGQMLRPLERITTAARAAADGSLSHRIALPGRDDELHQLADTFDTMLARLEKAFEEQRRFTANASHELRTPQTVMKTMLQVAQANPGAVNLETFLTRLQEMNDRSIDTHEALLQLARPERGDLHREPCDLAEVTRDVLVSHEGVGTDLNPVVVTANLPLLRQLVDNLVRNAVIHNRADDPLVRVSVGAGDGGRARLEVVNAGPVLSEEVVATLTEPFVRGAGRTRRGRTPGGAGGSGLGLAIVASIARAHRADLRLRPRAEGGLIVTVTFPRT</sequence>
<dbReference type="InterPro" id="IPR050980">
    <property type="entry name" value="2C_sensor_his_kinase"/>
</dbReference>
<dbReference type="InterPro" id="IPR003594">
    <property type="entry name" value="HATPase_dom"/>
</dbReference>
<dbReference type="RefSeq" id="WP_307249509.1">
    <property type="nucleotide sequence ID" value="NZ_JAUSQZ010000001.1"/>
</dbReference>
<keyword evidence="9 16" id="KW-0418">Kinase</keyword>
<reference evidence="16 17" key="1">
    <citation type="submission" date="2023-07" db="EMBL/GenBank/DDBJ databases">
        <title>Sequencing the genomes of 1000 actinobacteria strains.</title>
        <authorList>
            <person name="Klenk H.-P."/>
        </authorList>
    </citation>
    <scope>NUCLEOTIDE SEQUENCE [LARGE SCALE GENOMIC DNA]</scope>
    <source>
        <strain evidence="16 17">DSM 44388</strain>
    </source>
</reference>
<keyword evidence="7 13" id="KW-0812">Transmembrane</keyword>
<keyword evidence="10" id="KW-0067">ATP-binding</keyword>
<keyword evidence="13" id="KW-0472">Membrane</keyword>
<feature type="transmembrane region" description="Helical" evidence="13">
    <location>
        <begin position="21"/>
        <end position="43"/>
    </location>
</feature>
<dbReference type="SUPFAM" id="SSF55874">
    <property type="entry name" value="ATPase domain of HSP90 chaperone/DNA topoisomerase II/histidine kinase"/>
    <property type="match status" value="1"/>
</dbReference>
<dbReference type="SMART" id="SM00304">
    <property type="entry name" value="HAMP"/>
    <property type="match status" value="1"/>
</dbReference>
<dbReference type="InterPro" id="IPR036097">
    <property type="entry name" value="HisK_dim/P_sf"/>
</dbReference>
<keyword evidence="6 16" id="KW-0808">Transferase</keyword>
<dbReference type="Pfam" id="PF00512">
    <property type="entry name" value="HisKA"/>
    <property type="match status" value="1"/>
</dbReference>
<organism evidence="16 17">
    <name type="scientific">Kineosporia succinea</name>
    <dbReference type="NCBI Taxonomy" id="84632"/>
    <lineage>
        <taxon>Bacteria</taxon>
        <taxon>Bacillati</taxon>
        <taxon>Actinomycetota</taxon>
        <taxon>Actinomycetes</taxon>
        <taxon>Kineosporiales</taxon>
        <taxon>Kineosporiaceae</taxon>
        <taxon>Kineosporia</taxon>
    </lineage>
</organism>
<keyword evidence="17" id="KW-1185">Reference proteome</keyword>
<comment type="catalytic activity">
    <reaction evidence="1">
        <text>ATP + protein L-histidine = ADP + protein N-phospho-L-histidine.</text>
        <dbReference type="EC" id="2.7.13.3"/>
    </reaction>
</comment>
<evidence type="ECO:0000256" key="8">
    <source>
        <dbReference type="ARBA" id="ARBA00022741"/>
    </source>
</evidence>
<dbReference type="PANTHER" id="PTHR44936">
    <property type="entry name" value="SENSOR PROTEIN CREC"/>
    <property type="match status" value="1"/>
</dbReference>
<feature type="domain" description="Histidine kinase" evidence="14">
    <location>
        <begin position="152"/>
        <end position="362"/>
    </location>
</feature>
<dbReference type="InterPro" id="IPR003661">
    <property type="entry name" value="HisK_dim/P_dom"/>
</dbReference>
<dbReference type="Pfam" id="PF02518">
    <property type="entry name" value="HATPase_c"/>
    <property type="match status" value="1"/>
</dbReference>
<proteinExistence type="predicted"/>
<evidence type="ECO:0000256" key="3">
    <source>
        <dbReference type="ARBA" id="ARBA00012438"/>
    </source>
</evidence>
<keyword evidence="12" id="KW-0902">Two-component regulatory system</keyword>
<evidence type="ECO:0000256" key="12">
    <source>
        <dbReference type="ARBA" id="ARBA00023012"/>
    </source>
</evidence>
<evidence type="ECO:0000259" key="14">
    <source>
        <dbReference type="PROSITE" id="PS50109"/>
    </source>
</evidence>
<feature type="domain" description="HAMP" evidence="15">
    <location>
        <begin position="91"/>
        <end position="144"/>
    </location>
</feature>
<dbReference type="EC" id="2.7.13.3" evidence="3"/>
<comment type="caution">
    <text evidence="16">The sequence shown here is derived from an EMBL/GenBank/DDBJ whole genome shotgun (WGS) entry which is preliminary data.</text>
</comment>
<keyword evidence="8" id="KW-0547">Nucleotide-binding</keyword>
<dbReference type="SMART" id="SM00387">
    <property type="entry name" value="HATPase_c"/>
    <property type="match status" value="1"/>
</dbReference>
<dbReference type="SUPFAM" id="SSF47384">
    <property type="entry name" value="Homodimeric domain of signal transducing histidine kinase"/>
    <property type="match status" value="1"/>
</dbReference>
<evidence type="ECO:0000256" key="1">
    <source>
        <dbReference type="ARBA" id="ARBA00000085"/>
    </source>
</evidence>
<evidence type="ECO:0000313" key="17">
    <source>
        <dbReference type="Proteomes" id="UP001235712"/>
    </source>
</evidence>
<evidence type="ECO:0000256" key="2">
    <source>
        <dbReference type="ARBA" id="ARBA00004651"/>
    </source>
</evidence>
<evidence type="ECO:0000313" key="16">
    <source>
        <dbReference type="EMBL" id="MDP9830439.1"/>
    </source>
</evidence>
<comment type="subcellular location">
    <subcellularLocation>
        <location evidence="2">Cell membrane</location>
        <topology evidence="2">Multi-pass membrane protein</topology>
    </subcellularLocation>
</comment>
<dbReference type="Pfam" id="PF00672">
    <property type="entry name" value="HAMP"/>
    <property type="match status" value="1"/>
</dbReference>
<evidence type="ECO:0000256" key="6">
    <source>
        <dbReference type="ARBA" id="ARBA00022679"/>
    </source>
</evidence>
<evidence type="ECO:0000256" key="5">
    <source>
        <dbReference type="ARBA" id="ARBA00022553"/>
    </source>
</evidence>
<dbReference type="PROSITE" id="PS50885">
    <property type="entry name" value="HAMP"/>
    <property type="match status" value="1"/>
</dbReference>
<dbReference type="CDD" id="cd00082">
    <property type="entry name" value="HisKA"/>
    <property type="match status" value="1"/>
</dbReference>
<dbReference type="InterPro" id="IPR003660">
    <property type="entry name" value="HAMP_dom"/>
</dbReference>
<dbReference type="PROSITE" id="PS50109">
    <property type="entry name" value="HIS_KIN"/>
    <property type="match status" value="1"/>
</dbReference>
<protein>
    <recommendedName>
        <fullName evidence="3">histidine kinase</fullName>
        <ecNumber evidence="3">2.7.13.3</ecNumber>
    </recommendedName>
</protein>
<evidence type="ECO:0000256" key="7">
    <source>
        <dbReference type="ARBA" id="ARBA00022692"/>
    </source>
</evidence>
<gene>
    <name evidence="16" type="ORF">J2S57_006188</name>
</gene>
<dbReference type="PANTHER" id="PTHR44936:SF9">
    <property type="entry name" value="SENSOR PROTEIN CREC"/>
    <property type="match status" value="1"/>
</dbReference>
<dbReference type="EMBL" id="JAUSQZ010000001">
    <property type="protein sequence ID" value="MDP9830439.1"/>
    <property type="molecule type" value="Genomic_DNA"/>
</dbReference>
<dbReference type="Gene3D" id="1.10.287.130">
    <property type="match status" value="1"/>
</dbReference>
<dbReference type="Gene3D" id="3.30.565.10">
    <property type="entry name" value="Histidine kinase-like ATPase, C-terminal domain"/>
    <property type="match status" value="1"/>
</dbReference>
<dbReference type="Gene3D" id="6.10.340.10">
    <property type="match status" value="1"/>
</dbReference>
<keyword evidence="4" id="KW-1003">Cell membrane</keyword>
<feature type="transmembrane region" description="Helical" evidence="13">
    <location>
        <begin position="70"/>
        <end position="90"/>
    </location>
</feature>
<evidence type="ECO:0000256" key="13">
    <source>
        <dbReference type="SAM" id="Phobius"/>
    </source>
</evidence>
<evidence type="ECO:0000256" key="9">
    <source>
        <dbReference type="ARBA" id="ARBA00022777"/>
    </source>
</evidence>
<evidence type="ECO:0000259" key="15">
    <source>
        <dbReference type="PROSITE" id="PS50885"/>
    </source>
</evidence>
<evidence type="ECO:0000256" key="11">
    <source>
        <dbReference type="ARBA" id="ARBA00022989"/>
    </source>
</evidence>